<dbReference type="PANTHER" id="PTHR46663">
    <property type="entry name" value="DIGUANYLATE CYCLASE DGCT-RELATED"/>
    <property type="match status" value="1"/>
</dbReference>
<dbReference type="PROSITE" id="PS50112">
    <property type="entry name" value="PAS"/>
    <property type="match status" value="2"/>
</dbReference>
<reference evidence="4" key="1">
    <citation type="submission" date="2021-11" db="EMBL/GenBank/DDBJ databases">
        <authorList>
            <person name="Rodrigo-Torres L."/>
            <person name="Arahal R. D."/>
            <person name="Lucena T."/>
        </authorList>
    </citation>
    <scope>NUCLEOTIDE SEQUENCE</scope>
    <source>
        <strain evidence="4">CECT 7928</strain>
    </source>
</reference>
<accession>A0ABM9A1A7</accession>
<proteinExistence type="predicted"/>
<dbReference type="Gene3D" id="3.30.70.270">
    <property type="match status" value="1"/>
</dbReference>
<dbReference type="InterPro" id="IPR001610">
    <property type="entry name" value="PAC"/>
</dbReference>
<dbReference type="CDD" id="cd01949">
    <property type="entry name" value="GGDEF"/>
    <property type="match status" value="1"/>
</dbReference>
<evidence type="ECO:0008006" key="6">
    <source>
        <dbReference type="Google" id="ProtNLM"/>
    </source>
</evidence>
<dbReference type="InterPro" id="IPR029787">
    <property type="entry name" value="Nucleotide_cyclase"/>
</dbReference>
<feature type="domain" description="PAS" evidence="1">
    <location>
        <begin position="159"/>
        <end position="212"/>
    </location>
</feature>
<dbReference type="SMART" id="SM00267">
    <property type="entry name" value="GGDEF"/>
    <property type="match status" value="1"/>
</dbReference>
<evidence type="ECO:0000313" key="5">
    <source>
        <dbReference type="Proteomes" id="UP000838748"/>
    </source>
</evidence>
<dbReference type="InterPro" id="IPR035965">
    <property type="entry name" value="PAS-like_dom_sf"/>
</dbReference>
<dbReference type="InterPro" id="IPR013656">
    <property type="entry name" value="PAS_4"/>
</dbReference>
<dbReference type="InterPro" id="IPR052163">
    <property type="entry name" value="DGC-Regulatory_Protein"/>
</dbReference>
<comment type="caution">
    <text evidence="4">The sequence shown here is derived from an EMBL/GenBank/DDBJ whole genome shotgun (WGS) entry which is preliminary data.</text>
</comment>
<dbReference type="NCBIfam" id="TIGR00254">
    <property type="entry name" value="GGDEF"/>
    <property type="match status" value="1"/>
</dbReference>
<dbReference type="PROSITE" id="PS50887">
    <property type="entry name" value="GGDEF"/>
    <property type="match status" value="1"/>
</dbReference>
<dbReference type="EMBL" id="CAKLDM010000001">
    <property type="protein sequence ID" value="CAH0537463.1"/>
    <property type="molecule type" value="Genomic_DNA"/>
</dbReference>
<organism evidence="4 5">
    <name type="scientific">Vibrio marisflavi CECT 7928</name>
    <dbReference type="NCBI Taxonomy" id="634439"/>
    <lineage>
        <taxon>Bacteria</taxon>
        <taxon>Pseudomonadati</taxon>
        <taxon>Pseudomonadota</taxon>
        <taxon>Gammaproteobacteria</taxon>
        <taxon>Vibrionales</taxon>
        <taxon>Vibrionaceae</taxon>
        <taxon>Vibrio</taxon>
    </lineage>
</organism>
<dbReference type="Gene3D" id="3.30.450.20">
    <property type="entry name" value="PAS domain"/>
    <property type="match status" value="2"/>
</dbReference>
<protein>
    <recommendedName>
        <fullName evidence="6">Diguanylate cyclase</fullName>
    </recommendedName>
</protein>
<dbReference type="PANTHER" id="PTHR46663:SF4">
    <property type="entry name" value="DIGUANYLATE CYCLASE DGCT-RELATED"/>
    <property type="match status" value="1"/>
</dbReference>
<dbReference type="CDD" id="cd00130">
    <property type="entry name" value="PAS"/>
    <property type="match status" value="2"/>
</dbReference>
<dbReference type="InterPro" id="IPR000014">
    <property type="entry name" value="PAS"/>
</dbReference>
<dbReference type="SMART" id="SM00091">
    <property type="entry name" value="PAS"/>
    <property type="match status" value="2"/>
</dbReference>
<dbReference type="NCBIfam" id="TIGR00229">
    <property type="entry name" value="sensory_box"/>
    <property type="match status" value="2"/>
</dbReference>
<evidence type="ECO:0000259" key="2">
    <source>
        <dbReference type="PROSITE" id="PS50113"/>
    </source>
</evidence>
<feature type="domain" description="GGDEF" evidence="3">
    <location>
        <begin position="298"/>
        <end position="432"/>
    </location>
</feature>
<dbReference type="InterPro" id="IPR043128">
    <property type="entry name" value="Rev_trsase/Diguanyl_cyclase"/>
</dbReference>
<dbReference type="InterPro" id="IPR000700">
    <property type="entry name" value="PAS-assoc_C"/>
</dbReference>
<dbReference type="Pfam" id="PF00990">
    <property type="entry name" value="GGDEF"/>
    <property type="match status" value="1"/>
</dbReference>
<dbReference type="SUPFAM" id="SSF55073">
    <property type="entry name" value="Nucleotide cyclase"/>
    <property type="match status" value="1"/>
</dbReference>
<evidence type="ECO:0000259" key="1">
    <source>
        <dbReference type="PROSITE" id="PS50112"/>
    </source>
</evidence>
<dbReference type="InterPro" id="IPR000160">
    <property type="entry name" value="GGDEF_dom"/>
</dbReference>
<keyword evidence="5" id="KW-1185">Reference proteome</keyword>
<feature type="domain" description="PAC" evidence="2">
    <location>
        <begin position="213"/>
        <end position="267"/>
    </location>
</feature>
<gene>
    <name evidence="4" type="ORF">VMF7928_01122</name>
</gene>
<sequence>MQGLSGMNPDNIDLTKLIKSLKEGVVVHDVSTKILYANPSALDILRLTEEQVLGKSALDPEWRFIDSNYKLLSHQDYPVNRVLAKQKEIENLEIGICDSTSDSVTWVLCNAFPQFNSQGNIEQIVVSFLDITSQKTKISFEDIVAHANDVIVVTEASPIESDGPKIVYVNNAFCDLTGYTASEVIGKTPRILQGPDTSCEVKKRVRKALSEKTTTRERILNYTKSGVPYWLDMNIFPLMDEWGEVSYFAAVERDATLQVEKEQKLKVIANKDSLTGLYNRRGFYELAYKKIISQAKENQMALAILDIDFFKKINDSFGHECGDTALVELVGKLNEEFGEPNLLCRFGGEEFLILLTETDLEAAKVKLESFRKGVASSPLNLSSDVSTTMTVSLGLAQVKSGSRAIETAIKNADKALYEAKRTGRNKVCIAKS</sequence>
<name>A0ABM9A1A7_9VIBR</name>
<dbReference type="PROSITE" id="PS50113">
    <property type="entry name" value="PAC"/>
    <property type="match status" value="1"/>
</dbReference>
<feature type="domain" description="PAS" evidence="1">
    <location>
        <begin position="10"/>
        <end position="58"/>
    </location>
</feature>
<dbReference type="SMART" id="SM00086">
    <property type="entry name" value="PAC"/>
    <property type="match status" value="2"/>
</dbReference>
<dbReference type="Proteomes" id="UP000838748">
    <property type="component" value="Unassembled WGS sequence"/>
</dbReference>
<evidence type="ECO:0000259" key="3">
    <source>
        <dbReference type="PROSITE" id="PS50887"/>
    </source>
</evidence>
<evidence type="ECO:0000313" key="4">
    <source>
        <dbReference type="EMBL" id="CAH0537463.1"/>
    </source>
</evidence>
<dbReference type="SUPFAM" id="SSF55785">
    <property type="entry name" value="PYP-like sensor domain (PAS domain)"/>
    <property type="match status" value="2"/>
</dbReference>
<dbReference type="Pfam" id="PF13426">
    <property type="entry name" value="PAS_9"/>
    <property type="match status" value="1"/>
</dbReference>
<dbReference type="Pfam" id="PF08448">
    <property type="entry name" value="PAS_4"/>
    <property type="match status" value="1"/>
</dbReference>